<dbReference type="GO" id="GO:0003677">
    <property type="term" value="F:DNA binding"/>
    <property type="evidence" value="ECO:0007669"/>
    <property type="project" value="UniProtKB-KW"/>
</dbReference>
<protein>
    <recommendedName>
        <fullName evidence="5">HTH merR-type domain-containing protein</fullName>
    </recommendedName>
</protein>
<proteinExistence type="predicted"/>
<reference evidence="6 7" key="1">
    <citation type="journal article" date="2016" name="Genome Announc.">
        <title>Whole-Genome Sequence of Rummeliibacillus stabekisii Strain PP9 Isolated from Antarctic Soil.</title>
        <authorList>
            <person name="da Mota F.F."/>
            <person name="Vollu R.E."/>
            <person name="Jurelevicius D."/>
            <person name="Seldin L."/>
        </authorList>
    </citation>
    <scope>NUCLEOTIDE SEQUENCE [LARGE SCALE GENOMIC DNA]</scope>
    <source>
        <strain evidence="6 7">PP9</strain>
    </source>
</reference>
<dbReference type="OrthoDB" id="9791488at2"/>
<dbReference type="STRING" id="241244.ATY39_14965"/>
<evidence type="ECO:0000256" key="2">
    <source>
        <dbReference type="ARBA" id="ARBA00023015"/>
    </source>
</evidence>
<name>A0A143HGH6_9BACL</name>
<dbReference type="Pfam" id="PF13411">
    <property type="entry name" value="MerR_1"/>
    <property type="match status" value="1"/>
</dbReference>
<evidence type="ECO:0000259" key="5">
    <source>
        <dbReference type="PROSITE" id="PS50937"/>
    </source>
</evidence>
<dbReference type="InterPro" id="IPR009061">
    <property type="entry name" value="DNA-bd_dom_put_sf"/>
</dbReference>
<evidence type="ECO:0000313" key="6">
    <source>
        <dbReference type="EMBL" id="AMX00601.1"/>
    </source>
</evidence>
<gene>
    <name evidence="6" type="ORF">ATY39_14965</name>
</gene>
<dbReference type="Gene3D" id="1.10.1660.10">
    <property type="match status" value="1"/>
</dbReference>
<organism evidence="6 7">
    <name type="scientific">Rummeliibacillus stabekisii</name>
    <dbReference type="NCBI Taxonomy" id="241244"/>
    <lineage>
        <taxon>Bacteria</taxon>
        <taxon>Bacillati</taxon>
        <taxon>Bacillota</taxon>
        <taxon>Bacilli</taxon>
        <taxon>Bacillales</taxon>
        <taxon>Caryophanaceae</taxon>
        <taxon>Rummeliibacillus</taxon>
    </lineage>
</organism>
<dbReference type="PROSITE" id="PS50937">
    <property type="entry name" value="HTH_MERR_2"/>
    <property type="match status" value="1"/>
</dbReference>
<keyword evidence="2" id="KW-0805">Transcription regulation</keyword>
<dbReference type="RefSeq" id="WP_066791141.1">
    <property type="nucleotide sequence ID" value="NZ_CP014806.1"/>
</dbReference>
<dbReference type="SMART" id="SM00422">
    <property type="entry name" value="HTH_MERR"/>
    <property type="match status" value="1"/>
</dbReference>
<dbReference type="GO" id="GO:0003700">
    <property type="term" value="F:DNA-binding transcription factor activity"/>
    <property type="evidence" value="ECO:0007669"/>
    <property type="project" value="InterPro"/>
</dbReference>
<keyword evidence="4" id="KW-0804">Transcription</keyword>
<evidence type="ECO:0000256" key="3">
    <source>
        <dbReference type="ARBA" id="ARBA00023125"/>
    </source>
</evidence>
<dbReference type="EMBL" id="CP014806">
    <property type="protein sequence ID" value="AMX00601.1"/>
    <property type="molecule type" value="Genomic_DNA"/>
</dbReference>
<dbReference type="PANTHER" id="PTHR30204">
    <property type="entry name" value="REDOX-CYCLING DRUG-SENSING TRANSCRIPTIONAL ACTIVATOR SOXR"/>
    <property type="match status" value="1"/>
</dbReference>
<sequence>MKIGEFAERTGISKDTIRYYEKIGLLHPEIINKYREYNNNDVILIETIIKLKQAGFSLLEVKMLFDWSKNTDHNKKLTQEEIQNVLQIKEIFQNKYTQMVQTENNIKQIKRVLLNADCKIEQLLERNKG</sequence>
<keyword evidence="7" id="KW-1185">Reference proteome</keyword>
<reference evidence="7" key="2">
    <citation type="submission" date="2016-03" db="EMBL/GenBank/DDBJ databases">
        <authorList>
            <person name="Seldin L."/>
        </authorList>
    </citation>
    <scope>NUCLEOTIDE SEQUENCE [LARGE SCALE GENOMIC DNA]</scope>
    <source>
        <strain evidence="7">PP9</strain>
    </source>
</reference>
<keyword evidence="1" id="KW-0678">Repressor</keyword>
<keyword evidence="3" id="KW-0238">DNA-binding</keyword>
<dbReference type="CDD" id="cd00592">
    <property type="entry name" value="HTH_MerR-like"/>
    <property type="match status" value="1"/>
</dbReference>
<dbReference type="InterPro" id="IPR000551">
    <property type="entry name" value="MerR-type_HTH_dom"/>
</dbReference>
<evidence type="ECO:0000313" key="7">
    <source>
        <dbReference type="Proteomes" id="UP000076021"/>
    </source>
</evidence>
<dbReference type="PROSITE" id="PS00552">
    <property type="entry name" value="HTH_MERR_1"/>
    <property type="match status" value="1"/>
</dbReference>
<dbReference type="SUPFAM" id="SSF46955">
    <property type="entry name" value="Putative DNA-binding domain"/>
    <property type="match status" value="1"/>
</dbReference>
<feature type="domain" description="HTH merR-type" evidence="5">
    <location>
        <begin position="1"/>
        <end position="67"/>
    </location>
</feature>
<dbReference type="PANTHER" id="PTHR30204:SF69">
    <property type="entry name" value="MERR-FAMILY TRANSCRIPTIONAL REGULATOR"/>
    <property type="match status" value="1"/>
</dbReference>
<accession>A0A143HGH6</accession>
<dbReference type="InterPro" id="IPR047057">
    <property type="entry name" value="MerR_fam"/>
</dbReference>
<dbReference type="KEGG" id="rst:ATY39_14965"/>
<evidence type="ECO:0000256" key="4">
    <source>
        <dbReference type="ARBA" id="ARBA00023163"/>
    </source>
</evidence>
<evidence type="ECO:0000256" key="1">
    <source>
        <dbReference type="ARBA" id="ARBA00022491"/>
    </source>
</evidence>
<dbReference type="AlphaFoldDB" id="A0A143HGH6"/>
<dbReference type="Proteomes" id="UP000076021">
    <property type="component" value="Chromosome"/>
</dbReference>